<dbReference type="Proteomes" id="UP000063275">
    <property type="component" value="Chromosome"/>
</dbReference>
<evidence type="ECO:0000256" key="1">
    <source>
        <dbReference type="HAMAP-Rule" id="MF_00652"/>
    </source>
</evidence>
<dbReference type="GO" id="GO:0005829">
    <property type="term" value="C:cytosol"/>
    <property type="evidence" value="ECO:0007669"/>
    <property type="project" value="TreeGrafter"/>
</dbReference>
<evidence type="ECO:0000313" key="2">
    <source>
        <dbReference type="EMBL" id="ALQ39240.1"/>
    </source>
</evidence>
<dbReference type="RefSeq" id="WP_029493581.1">
    <property type="nucleotide sequence ID" value="NZ_ATKF01000093.1"/>
</dbReference>
<accession>A0A0S2ZK60</accession>
<dbReference type="PANTHER" id="PTHR30283:SF4">
    <property type="entry name" value="PEROXIDE STRESS RESISTANCE PROTEIN YAAA"/>
    <property type="match status" value="1"/>
</dbReference>
<dbReference type="PANTHER" id="PTHR30283">
    <property type="entry name" value="PEROXIDE STRESS RESPONSE PROTEIN YAAA"/>
    <property type="match status" value="1"/>
</dbReference>
<comment type="similarity">
    <text evidence="1">Belongs to the UPF0246 family.</text>
</comment>
<dbReference type="AlphaFoldDB" id="A0A0S2ZK60"/>
<dbReference type="HAMAP" id="MF_00652">
    <property type="entry name" value="UPF0246"/>
    <property type="match status" value="1"/>
</dbReference>
<dbReference type="KEGG" id="fhw:RN87_01330"/>
<organism evidence="2">
    <name type="scientific">Fusobacterium hwasookii ChDC F174</name>
    <dbReference type="NCBI Taxonomy" id="1307442"/>
    <lineage>
        <taxon>Bacteria</taxon>
        <taxon>Fusobacteriati</taxon>
        <taxon>Fusobacteriota</taxon>
        <taxon>Fusobacteriia</taxon>
        <taxon>Fusobacteriales</taxon>
        <taxon>Fusobacteriaceae</taxon>
        <taxon>Fusobacterium</taxon>
    </lineage>
</organism>
<dbReference type="EMBL" id="CP013331">
    <property type="protein sequence ID" value="ALQ39240.1"/>
    <property type="molecule type" value="Genomic_DNA"/>
</dbReference>
<dbReference type="OrthoDB" id="9777133at2"/>
<dbReference type="Pfam" id="PF03883">
    <property type="entry name" value="H2O2_YaaD"/>
    <property type="match status" value="1"/>
</dbReference>
<reference evidence="2 3" key="1">
    <citation type="submission" date="2015-11" db="EMBL/GenBank/DDBJ databases">
        <authorList>
            <person name="Zhang Y."/>
            <person name="Guo Z."/>
        </authorList>
    </citation>
    <scope>NUCLEOTIDE SEQUENCE [LARGE SCALE GENOMIC DNA]</scope>
    <source>
        <strain evidence="2 3">ChDC F174</strain>
    </source>
</reference>
<dbReference type="GO" id="GO:0033194">
    <property type="term" value="P:response to hydroperoxide"/>
    <property type="evidence" value="ECO:0007669"/>
    <property type="project" value="TreeGrafter"/>
</dbReference>
<name>A0A0S2ZK60_9FUSO</name>
<dbReference type="InterPro" id="IPR005583">
    <property type="entry name" value="YaaA"/>
</dbReference>
<protein>
    <recommendedName>
        <fullName evidence="1">UPF0246 protein RN87_01330</fullName>
    </recommendedName>
</protein>
<gene>
    <name evidence="2" type="ORF">RN87_01330</name>
</gene>
<evidence type="ECO:0000313" key="3">
    <source>
        <dbReference type="Proteomes" id="UP000063275"/>
    </source>
</evidence>
<sequence length="248" mass="29134">MKIIFSPSKEMREENIFKNKKIEFTESKFKDKTNILIDILKEKLISEIENIMKLKGELLNKTYKDIQDYDKLKSIPAISMYYGISFKELNLEDYSEKSLKYLKNNLLILSALYGVSLAFDLLKKYRLDMTMSIIDKGLYNFWKKDINDYISNILVKDEILLNLASSEFSKMIDSKKISIINVDFKEEKDGIYKSVSTYSKKARGQFLNYLVKNQIDNLEDIKKIKLDGYSLNNTLSDEKNFIFTRKNS</sequence>
<proteinExistence type="inferred from homology"/>